<dbReference type="InterPro" id="IPR013783">
    <property type="entry name" value="Ig-like_fold"/>
</dbReference>
<keyword evidence="7" id="KW-0393">Immunoglobulin domain</keyword>
<feature type="region of interest" description="Disordered" evidence="9">
    <location>
        <begin position="744"/>
        <end position="768"/>
    </location>
</feature>
<comment type="caution">
    <text evidence="8">Lacks conserved residue(s) required for the propagation of feature annotation.</text>
</comment>
<dbReference type="GO" id="GO:0007411">
    <property type="term" value="P:axon guidance"/>
    <property type="evidence" value="ECO:0007669"/>
    <property type="project" value="TreeGrafter"/>
</dbReference>
<dbReference type="GO" id="GO:0038191">
    <property type="term" value="F:neuropilin binding"/>
    <property type="evidence" value="ECO:0007669"/>
    <property type="project" value="UniProtKB-ARBA"/>
</dbReference>
<evidence type="ECO:0000256" key="8">
    <source>
        <dbReference type="PROSITE-ProRule" id="PRU00352"/>
    </source>
</evidence>
<dbReference type="SUPFAM" id="SSF48726">
    <property type="entry name" value="Immunoglobulin"/>
    <property type="match status" value="1"/>
</dbReference>
<dbReference type="CDD" id="cd11254">
    <property type="entry name" value="Sema_3F"/>
    <property type="match status" value="1"/>
</dbReference>
<evidence type="ECO:0000256" key="10">
    <source>
        <dbReference type="SAM" id="SignalP"/>
    </source>
</evidence>
<dbReference type="GO" id="GO:0045499">
    <property type="term" value="F:chemorepellent activity"/>
    <property type="evidence" value="ECO:0007669"/>
    <property type="project" value="TreeGrafter"/>
</dbReference>
<feature type="signal peptide" evidence="10">
    <location>
        <begin position="1"/>
        <end position="22"/>
    </location>
</feature>
<dbReference type="SUPFAM" id="SSF101912">
    <property type="entry name" value="Sema domain"/>
    <property type="match status" value="1"/>
</dbReference>
<keyword evidence="5" id="KW-1015">Disulfide bond</keyword>
<dbReference type="InterPro" id="IPR027231">
    <property type="entry name" value="Semaphorin"/>
</dbReference>
<dbReference type="Proteomes" id="UP000050525">
    <property type="component" value="Unassembled WGS sequence"/>
</dbReference>
<feature type="domain" description="Ig-like" evidence="11">
    <location>
        <begin position="587"/>
        <end position="659"/>
    </location>
</feature>
<sequence>MPLVAFILWSTLLTLGWRAAHTKDYVFATPRVQLSFKELKATGTAHFFNFLLNSSDYRILLKDEDHDRMYVGSKDYILSLDLHDINREPLIIHWPASQQRIEECILSGKNSKGECGNFIRLIQPWNRTHLYVCGTGAYNPICTFVNRGRKAQDYIFYLEPDKLESGKGKCSYDPKVDSVSALINEELYAGVYIDFMGTDAAIFRTMGKQTAMRTDQYNSRWLNDPAFVHAQLIPDSAEKNDDKLYFFFREKSADAPQSPAVYSRIGRICLNDDGGHCCLVNKWSTFLKARLICSVPGPDGIETHFDELQDVFIQQTQDMKNPIIYAVFAASGSVFKGSAVCVYSMADIRMVFNGPFAHKEGPNYQWMPYTGKMPYPRPGTCPGGTFTPSMKSTKDYPDEVINFMRTHPMMYNAVYPVHRRPLVVRSNVNYKFTTIAVDQVDAADGRYEVLFLGTDHGTVQKVIVLPKDDMETEELMLEEVEVFKVPAPIKTMTISSKRQQLYVASAVGVTHLALHRCNMYGEACADCCLARDPYCAWDGKACSRYSASSKRRSRRQDVRHGNPIRQCRGYNSNANKNTVEAIHYGVEGSTAFLECQPRSPQATIKWLLQKDNSDRRKELRIEGRVLRTEQGLLLRSLQLSDSGLYSCTATENNFKHTVAKVQLHVLNSETVHAVLFHSETPSLRADGDISAAAMRAGVPGAPGPHYQDLVQLLTQPEMGLINQYCQGYWRHAAASHKEVLAGLKTKEQQDQKKPRNRRNHQPDMDQHT</sequence>
<dbReference type="PANTHER" id="PTHR11036">
    <property type="entry name" value="SEMAPHORIN"/>
    <property type="match status" value="1"/>
</dbReference>
<dbReference type="GO" id="GO:0001755">
    <property type="term" value="P:neural crest cell migration"/>
    <property type="evidence" value="ECO:0007669"/>
    <property type="project" value="TreeGrafter"/>
</dbReference>
<dbReference type="AlphaFoldDB" id="A0A151P7E7"/>
<dbReference type="SMART" id="SM00409">
    <property type="entry name" value="IG"/>
    <property type="match status" value="1"/>
</dbReference>
<feature type="compositionally biased region" description="Basic and acidic residues" evidence="9">
    <location>
        <begin position="744"/>
        <end position="753"/>
    </location>
</feature>
<feature type="chain" id="PRO_5007586754" evidence="10">
    <location>
        <begin position="23"/>
        <end position="768"/>
    </location>
</feature>
<dbReference type="GO" id="GO:0030215">
    <property type="term" value="F:semaphorin receptor binding"/>
    <property type="evidence" value="ECO:0007669"/>
    <property type="project" value="InterPro"/>
</dbReference>
<feature type="region of interest" description="Disordered" evidence="9">
    <location>
        <begin position="552"/>
        <end position="571"/>
    </location>
</feature>
<dbReference type="InterPro" id="IPR016201">
    <property type="entry name" value="PSI"/>
</dbReference>
<dbReference type="GO" id="GO:0030335">
    <property type="term" value="P:positive regulation of cell migration"/>
    <property type="evidence" value="ECO:0007669"/>
    <property type="project" value="TreeGrafter"/>
</dbReference>
<evidence type="ECO:0000256" key="1">
    <source>
        <dbReference type="ARBA" id="ARBA00004613"/>
    </source>
</evidence>
<dbReference type="SUPFAM" id="SSF103575">
    <property type="entry name" value="Plexin repeat"/>
    <property type="match status" value="1"/>
</dbReference>
<evidence type="ECO:0000256" key="4">
    <source>
        <dbReference type="ARBA" id="ARBA00022729"/>
    </source>
</evidence>
<comment type="similarity">
    <text evidence="2">Belongs to the semaphorin family.</text>
</comment>
<evidence type="ECO:0000313" key="14">
    <source>
        <dbReference type="Proteomes" id="UP000050525"/>
    </source>
</evidence>
<dbReference type="PANTHER" id="PTHR11036:SF27">
    <property type="entry name" value="SEMAPHORIN-3F"/>
    <property type="match status" value="1"/>
</dbReference>
<evidence type="ECO:0000256" key="3">
    <source>
        <dbReference type="ARBA" id="ARBA00022525"/>
    </source>
</evidence>
<dbReference type="SMART" id="SM00423">
    <property type="entry name" value="PSI"/>
    <property type="match status" value="1"/>
</dbReference>
<dbReference type="FunFam" id="3.30.1680.10:FF:000001">
    <property type="entry name" value="Semaphorin 3F like"/>
    <property type="match status" value="1"/>
</dbReference>
<dbReference type="OrthoDB" id="9988752at2759"/>
<keyword evidence="4 10" id="KW-0732">Signal</keyword>
<gene>
    <name evidence="13" type="ORF">Y1Q_0016634</name>
</gene>
<comment type="subcellular location">
    <subcellularLocation>
        <location evidence="1">Secreted</location>
    </subcellularLocation>
</comment>
<comment type="caution">
    <text evidence="13">The sequence shown here is derived from an EMBL/GenBank/DDBJ whole genome shotgun (WGS) entry which is preliminary data.</text>
</comment>
<dbReference type="EMBL" id="AKHW03000647">
    <property type="protein sequence ID" value="KYO44839.1"/>
    <property type="molecule type" value="Genomic_DNA"/>
</dbReference>
<evidence type="ECO:0000256" key="7">
    <source>
        <dbReference type="ARBA" id="ARBA00023319"/>
    </source>
</evidence>
<proteinExistence type="inferred from homology"/>
<dbReference type="SMART" id="SM00408">
    <property type="entry name" value="IGc2"/>
    <property type="match status" value="1"/>
</dbReference>
<protein>
    <submittedName>
        <fullName evidence="13">Uncharacterized protein</fullName>
    </submittedName>
</protein>
<name>A0A151P7E7_ALLMI</name>
<evidence type="ECO:0000256" key="2">
    <source>
        <dbReference type="ARBA" id="ARBA00009492"/>
    </source>
</evidence>
<dbReference type="Pfam" id="PF01403">
    <property type="entry name" value="Sema"/>
    <property type="match status" value="1"/>
</dbReference>
<dbReference type="InterPro" id="IPR003598">
    <property type="entry name" value="Ig_sub2"/>
</dbReference>
<dbReference type="CDD" id="cd05871">
    <property type="entry name" value="Ig_Sema3"/>
    <property type="match status" value="1"/>
</dbReference>
<dbReference type="GO" id="GO:0071526">
    <property type="term" value="P:semaphorin-plexin signaling pathway"/>
    <property type="evidence" value="ECO:0007669"/>
    <property type="project" value="TreeGrafter"/>
</dbReference>
<dbReference type="PROSITE" id="PS50835">
    <property type="entry name" value="IG_LIKE"/>
    <property type="match status" value="1"/>
</dbReference>
<keyword evidence="3" id="KW-0964">Secreted</keyword>
<reference evidence="13 14" key="1">
    <citation type="journal article" date="2012" name="Genome Biol.">
        <title>Sequencing three crocodilian genomes to illuminate the evolution of archosaurs and amniotes.</title>
        <authorList>
            <person name="St John J.A."/>
            <person name="Braun E.L."/>
            <person name="Isberg S.R."/>
            <person name="Miles L.G."/>
            <person name="Chong A.Y."/>
            <person name="Gongora J."/>
            <person name="Dalzell P."/>
            <person name="Moran C."/>
            <person name="Bed'hom B."/>
            <person name="Abzhanov A."/>
            <person name="Burgess S.C."/>
            <person name="Cooksey A.M."/>
            <person name="Castoe T.A."/>
            <person name="Crawford N.G."/>
            <person name="Densmore L.D."/>
            <person name="Drew J.C."/>
            <person name="Edwards S.V."/>
            <person name="Faircloth B.C."/>
            <person name="Fujita M.K."/>
            <person name="Greenwold M.J."/>
            <person name="Hoffmann F.G."/>
            <person name="Howard J.M."/>
            <person name="Iguchi T."/>
            <person name="Janes D.E."/>
            <person name="Khan S.Y."/>
            <person name="Kohno S."/>
            <person name="de Koning A.J."/>
            <person name="Lance S.L."/>
            <person name="McCarthy F.M."/>
            <person name="McCormack J.E."/>
            <person name="Merchant M.E."/>
            <person name="Peterson D.G."/>
            <person name="Pollock D.D."/>
            <person name="Pourmand N."/>
            <person name="Raney B.J."/>
            <person name="Roessler K.A."/>
            <person name="Sanford J.R."/>
            <person name="Sawyer R.H."/>
            <person name="Schmidt C.J."/>
            <person name="Triplett E.W."/>
            <person name="Tuberville T.D."/>
            <person name="Venegas-Anaya M."/>
            <person name="Howard J.T."/>
            <person name="Jarvis E.D."/>
            <person name="Guillette L.J.Jr."/>
            <person name="Glenn T.C."/>
            <person name="Green R.E."/>
            <person name="Ray D.A."/>
        </authorList>
    </citation>
    <scope>NUCLEOTIDE SEQUENCE [LARGE SCALE GENOMIC DNA]</scope>
    <source>
        <strain evidence="13">KSC_2009_1</strain>
    </source>
</reference>
<dbReference type="InterPro" id="IPR036352">
    <property type="entry name" value="Semap_dom_sf"/>
</dbReference>
<dbReference type="FunFam" id="2.60.40.10:FF:000030">
    <property type="entry name" value="Semaphorin 3F like"/>
    <property type="match status" value="1"/>
</dbReference>
<evidence type="ECO:0000313" key="13">
    <source>
        <dbReference type="EMBL" id="KYO44839.1"/>
    </source>
</evidence>
<dbReference type="PROSITE" id="PS51004">
    <property type="entry name" value="SEMA"/>
    <property type="match status" value="1"/>
</dbReference>
<dbReference type="GO" id="GO:0005886">
    <property type="term" value="C:plasma membrane"/>
    <property type="evidence" value="ECO:0007669"/>
    <property type="project" value="TreeGrafter"/>
</dbReference>
<dbReference type="Gene3D" id="3.30.1680.10">
    <property type="entry name" value="ligand-binding face of the semaphorins, domain 2"/>
    <property type="match status" value="1"/>
</dbReference>
<evidence type="ECO:0000256" key="6">
    <source>
        <dbReference type="ARBA" id="ARBA00023180"/>
    </source>
</evidence>
<keyword evidence="6" id="KW-0325">Glycoprotein</keyword>
<dbReference type="Pfam" id="PF13927">
    <property type="entry name" value="Ig_3"/>
    <property type="match status" value="1"/>
</dbReference>
<dbReference type="InterPro" id="IPR015943">
    <property type="entry name" value="WD40/YVTN_repeat-like_dom_sf"/>
</dbReference>
<dbReference type="FunFam" id="2.130.10.10:FF:000052">
    <property type="entry name" value="semaphorin-3F isoform X2"/>
    <property type="match status" value="1"/>
</dbReference>
<evidence type="ECO:0000259" key="12">
    <source>
        <dbReference type="PROSITE" id="PS51004"/>
    </source>
</evidence>
<dbReference type="InterPro" id="IPR036179">
    <property type="entry name" value="Ig-like_dom_sf"/>
</dbReference>
<dbReference type="SMART" id="SM00630">
    <property type="entry name" value="Sema"/>
    <property type="match status" value="1"/>
</dbReference>
<keyword evidence="14" id="KW-1185">Reference proteome</keyword>
<accession>A0A151P7E7</accession>
<dbReference type="Gene3D" id="2.60.40.10">
    <property type="entry name" value="Immunoglobulins"/>
    <property type="match status" value="1"/>
</dbReference>
<dbReference type="InterPro" id="IPR007110">
    <property type="entry name" value="Ig-like_dom"/>
</dbReference>
<evidence type="ECO:0000256" key="9">
    <source>
        <dbReference type="SAM" id="MobiDB-lite"/>
    </source>
</evidence>
<dbReference type="Gene3D" id="2.130.10.10">
    <property type="entry name" value="YVTN repeat-like/Quinoprotein amine dehydrogenase"/>
    <property type="match status" value="1"/>
</dbReference>
<dbReference type="InterPro" id="IPR003599">
    <property type="entry name" value="Ig_sub"/>
</dbReference>
<dbReference type="GO" id="GO:0005615">
    <property type="term" value="C:extracellular space"/>
    <property type="evidence" value="ECO:0007669"/>
    <property type="project" value="TreeGrafter"/>
</dbReference>
<organism evidence="13 14">
    <name type="scientific">Alligator mississippiensis</name>
    <name type="common">American alligator</name>
    <dbReference type="NCBI Taxonomy" id="8496"/>
    <lineage>
        <taxon>Eukaryota</taxon>
        <taxon>Metazoa</taxon>
        <taxon>Chordata</taxon>
        <taxon>Craniata</taxon>
        <taxon>Vertebrata</taxon>
        <taxon>Euteleostomi</taxon>
        <taxon>Archelosauria</taxon>
        <taxon>Archosauria</taxon>
        <taxon>Crocodylia</taxon>
        <taxon>Alligatoridae</taxon>
        <taxon>Alligatorinae</taxon>
        <taxon>Alligator</taxon>
    </lineage>
</organism>
<feature type="domain" description="Sema" evidence="12">
    <location>
        <begin position="31"/>
        <end position="514"/>
    </location>
</feature>
<evidence type="ECO:0000256" key="5">
    <source>
        <dbReference type="ARBA" id="ARBA00023157"/>
    </source>
</evidence>
<dbReference type="InterPro" id="IPR001627">
    <property type="entry name" value="Semap_dom"/>
</dbReference>
<evidence type="ECO:0000259" key="11">
    <source>
        <dbReference type="PROSITE" id="PS50835"/>
    </source>
</evidence>